<keyword evidence="1" id="KW-0472">Membrane</keyword>
<comment type="caution">
    <text evidence="2">The sequence shown here is derived from an EMBL/GenBank/DDBJ whole genome shotgun (WGS) entry which is preliminary data.</text>
</comment>
<evidence type="ECO:0000313" key="2">
    <source>
        <dbReference type="EMBL" id="MFD1021021.1"/>
    </source>
</evidence>
<dbReference type="EMBL" id="JBHTKL010000006">
    <property type="protein sequence ID" value="MFD1021021.1"/>
    <property type="molecule type" value="Genomic_DNA"/>
</dbReference>
<keyword evidence="3" id="KW-1185">Reference proteome</keyword>
<evidence type="ECO:0000256" key="1">
    <source>
        <dbReference type="SAM" id="Phobius"/>
    </source>
</evidence>
<proteinExistence type="predicted"/>
<feature type="transmembrane region" description="Helical" evidence="1">
    <location>
        <begin position="34"/>
        <end position="53"/>
    </location>
</feature>
<sequence>MKKFFERNYLWFIAIFMIVTFVWTFSLGEVDGGDIVAIVMAGGGIVAVIYLAIINHRKNKEDEHE</sequence>
<dbReference type="RefSeq" id="WP_386063717.1">
    <property type="nucleotide sequence ID" value="NZ_JBHTKL010000006.1"/>
</dbReference>
<keyword evidence="1" id="KW-1133">Transmembrane helix</keyword>
<gene>
    <name evidence="2" type="ORF">ACFQ2J_17665</name>
</gene>
<dbReference type="Proteomes" id="UP001596990">
    <property type="component" value="Unassembled WGS sequence"/>
</dbReference>
<protein>
    <submittedName>
        <fullName evidence="2">Uncharacterized protein</fullName>
    </submittedName>
</protein>
<reference evidence="3" key="1">
    <citation type="journal article" date="2019" name="Int. J. Syst. Evol. Microbiol.">
        <title>The Global Catalogue of Microorganisms (GCM) 10K type strain sequencing project: providing services to taxonomists for standard genome sequencing and annotation.</title>
        <authorList>
            <consortium name="The Broad Institute Genomics Platform"/>
            <consortium name="The Broad Institute Genome Sequencing Center for Infectious Disease"/>
            <person name="Wu L."/>
            <person name="Ma J."/>
        </authorList>
    </citation>
    <scope>NUCLEOTIDE SEQUENCE [LARGE SCALE GENOMIC DNA]</scope>
    <source>
        <strain evidence="3">CCUG 56607</strain>
    </source>
</reference>
<evidence type="ECO:0000313" key="3">
    <source>
        <dbReference type="Proteomes" id="UP001596990"/>
    </source>
</evidence>
<organism evidence="2 3">
    <name type="scientific">Thalassobacillus hwangdonensis</name>
    <dbReference type="NCBI Taxonomy" id="546108"/>
    <lineage>
        <taxon>Bacteria</taxon>
        <taxon>Bacillati</taxon>
        <taxon>Bacillota</taxon>
        <taxon>Bacilli</taxon>
        <taxon>Bacillales</taxon>
        <taxon>Bacillaceae</taxon>
        <taxon>Thalassobacillus</taxon>
    </lineage>
</organism>
<name>A0ABW3L6R7_9BACI</name>
<feature type="transmembrane region" description="Helical" evidence="1">
    <location>
        <begin position="9"/>
        <end position="28"/>
    </location>
</feature>
<accession>A0ABW3L6R7</accession>
<keyword evidence="1" id="KW-0812">Transmembrane</keyword>